<evidence type="ECO:0000313" key="3">
    <source>
        <dbReference type="Proteomes" id="UP000281343"/>
    </source>
</evidence>
<gene>
    <name evidence="2" type="ORF">D9R08_03115</name>
</gene>
<dbReference type="AlphaFoldDB" id="A0A3L9Y668"/>
<dbReference type="EMBL" id="RCNT01000001">
    <property type="protein sequence ID" value="RMA44231.1"/>
    <property type="molecule type" value="Genomic_DNA"/>
</dbReference>
<reference evidence="2 3" key="1">
    <citation type="submission" date="2018-10" db="EMBL/GenBank/DDBJ databases">
        <authorList>
            <person name="Jung H.S."/>
            <person name="Jeon C.O."/>
        </authorList>
    </citation>
    <scope>NUCLEOTIDE SEQUENCE [LARGE SCALE GENOMIC DNA]</scope>
    <source>
        <strain evidence="2 3">MA-7-27</strain>
    </source>
</reference>
<evidence type="ECO:0000313" key="2">
    <source>
        <dbReference type="EMBL" id="RMA44231.1"/>
    </source>
</evidence>
<feature type="transmembrane region" description="Helical" evidence="1">
    <location>
        <begin position="34"/>
        <end position="58"/>
    </location>
</feature>
<dbReference type="PANTHER" id="PTHR34821:SF2">
    <property type="entry name" value="INNER MEMBRANE PROTEIN YDCZ"/>
    <property type="match status" value="1"/>
</dbReference>
<dbReference type="GO" id="GO:0005886">
    <property type="term" value="C:plasma membrane"/>
    <property type="evidence" value="ECO:0007669"/>
    <property type="project" value="TreeGrafter"/>
</dbReference>
<proteinExistence type="predicted"/>
<dbReference type="Proteomes" id="UP000281343">
    <property type="component" value="Unassembled WGS sequence"/>
</dbReference>
<evidence type="ECO:0000256" key="1">
    <source>
        <dbReference type="SAM" id="Phobius"/>
    </source>
</evidence>
<dbReference type="OrthoDB" id="370053at2"/>
<keyword evidence="1" id="KW-1133">Transmembrane helix</keyword>
<accession>A0A3L9Y668</accession>
<dbReference type="Pfam" id="PF04657">
    <property type="entry name" value="DMT_YdcZ"/>
    <property type="match status" value="1"/>
</dbReference>
<name>A0A3L9Y668_9RHOB</name>
<dbReference type="PANTHER" id="PTHR34821">
    <property type="entry name" value="INNER MEMBRANE PROTEIN YDCZ"/>
    <property type="match status" value="1"/>
</dbReference>
<feature type="transmembrane region" description="Helical" evidence="1">
    <location>
        <begin position="93"/>
        <end position="113"/>
    </location>
</feature>
<feature type="transmembrane region" description="Helical" evidence="1">
    <location>
        <begin position="70"/>
        <end position="87"/>
    </location>
</feature>
<keyword evidence="1" id="KW-0812">Transmembrane</keyword>
<feature type="transmembrane region" description="Helical" evidence="1">
    <location>
        <begin position="125"/>
        <end position="143"/>
    </location>
</feature>
<comment type="caution">
    <text evidence="2">The sequence shown here is derived from an EMBL/GenBank/DDBJ whole genome shotgun (WGS) entry which is preliminary data.</text>
</comment>
<keyword evidence="1" id="KW-0472">Membrane</keyword>
<keyword evidence="3" id="KW-1185">Reference proteome</keyword>
<organism evidence="2 3">
    <name type="scientific">Rhodophyticola porphyridii</name>
    <dbReference type="NCBI Taxonomy" id="1852017"/>
    <lineage>
        <taxon>Bacteria</taxon>
        <taxon>Pseudomonadati</taxon>
        <taxon>Pseudomonadota</taxon>
        <taxon>Alphaproteobacteria</taxon>
        <taxon>Rhodobacterales</taxon>
        <taxon>Roseobacteraceae</taxon>
        <taxon>Rhodophyticola</taxon>
    </lineage>
</organism>
<dbReference type="InterPro" id="IPR006750">
    <property type="entry name" value="YdcZ"/>
</dbReference>
<sequence>MAPWMALAAIALGGVAIAVQAPINSRLAGHVGDPVAAAAISFLVGFLVLGSIVVARGTMPGLDAMANTPWWAWTGGALGAIYVWAAVWSVSTLGVVTMVAALIFGQLTAALILDTVGAFGLQVREISWTRILAVAFVAVGLILSRL</sequence>
<protein>
    <submittedName>
        <fullName evidence="2">DMT family transporter</fullName>
    </submittedName>
</protein>